<sequence>MKKSTKSVLVLGVMCFSLLSIINLSYNSSASTKTLKTSYVRINWIEIENNLADHEYDLKFSLQWERIYGAYGGDFSADNQYSSTLGWENWKIVVNNFEGYRPAGTRIYNGYYYLPTSYGIDISASGYEYKMLVTLDNEDFLGGEQKVSFEFGSGQAYNVDYSKTLEFSQYGGAIEFNYRIVNT</sequence>
<keyword evidence="2" id="KW-1185">Reference proteome</keyword>
<evidence type="ECO:0000313" key="2">
    <source>
        <dbReference type="Proteomes" id="UP000321408"/>
    </source>
</evidence>
<reference evidence="1 2" key="2">
    <citation type="journal article" date="2024" name="Int. J. Syst. Evol. Microbiol.">
        <title>Promethearchaeum syntrophicum gen. nov., sp. nov., an anaerobic, obligately syntrophic archaeon, the first isolate of the lineage 'Asgard' archaea, and proposal of the new archaeal phylum Promethearchaeota phyl. nov. and kingdom Promethearchaeati regn. nov.</title>
        <authorList>
            <person name="Imachi H."/>
            <person name="Nobu M.K."/>
            <person name="Kato S."/>
            <person name="Takaki Y."/>
            <person name="Miyazaki M."/>
            <person name="Miyata M."/>
            <person name="Ogawara M."/>
            <person name="Saito Y."/>
            <person name="Sakai S."/>
            <person name="Tahara Y.O."/>
            <person name="Takano Y."/>
            <person name="Tasumi E."/>
            <person name="Uematsu K."/>
            <person name="Yoshimura T."/>
            <person name="Itoh T."/>
            <person name="Ohkuma M."/>
            <person name="Takai K."/>
        </authorList>
    </citation>
    <scope>NUCLEOTIDE SEQUENCE [LARGE SCALE GENOMIC DNA]</scope>
    <source>
        <strain evidence="1 2">MK-D1</strain>
    </source>
</reference>
<proteinExistence type="predicted"/>
<evidence type="ECO:0000313" key="1">
    <source>
        <dbReference type="EMBL" id="QEE16426.1"/>
    </source>
</evidence>
<name>A0A5B9DCJ9_9ARCH</name>
<dbReference type="KEGG" id="psyt:DSAG12_02256"/>
<organism evidence="1 2">
    <name type="scientific">Promethearchaeum syntrophicum</name>
    <dbReference type="NCBI Taxonomy" id="2594042"/>
    <lineage>
        <taxon>Archaea</taxon>
        <taxon>Promethearchaeati</taxon>
        <taxon>Promethearchaeota</taxon>
        <taxon>Promethearchaeia</taxon>
        <taxon>Promethearchaeales</taxon>
        <taxon>Promethearchaeaceae</taxon>
        <taxon>Promethearchaeum</taxon>
    </lineage>
</organism>
<gene>
    <name evidence="1" type="ORF">DSAG12_02256</name>
</gene>
<accession>A0A5B9DCJ9</accession>
<reference evidence="1 2" key="1">
    <citation type="journal article" date="2020" name="Nature">
        <title>Isolation of an archaeon at the prokaryote-eukaryote interface.</title>
        <authorList>
            <person name="Imachi H."/>
            <person name="Nobu M.K."/>
            <person name="Nakahara N."/>
            <person name="Morono Y."/>
            <person name="Ogawara M."/>
            <person name="Takaki Y."/>
            <person name="Takano Y."/>
            <person name="Uematsu K."/>
            <person name="Ikuta T."/>
            <person name="Ito M."/>
            <person name="Matsui Y."/>
            <person name="Miyazaki M."/>
            <person name="Murata K."/>
            <person name="Saito Y."/>
            <person name="Sakai S."/>
            <person name="Song C."/>
            <person name="Tasumi E."/>
            <person name="Yamanaka Y."/>
            <person name="Yamaguchi T."/>
            <person name="Kamagata Y."/>
            <person name="Tamaki H."/>
            <person name="Takai K."/>
        </authorList>
    </citation>
    <scope>NUCLEOTIDE SEQUENCE [LARGE SCALE GENOMIC DNA]</scope>
    <source>
        <strain evidence="1 2">MK-D1</strain>
    </source>
</reference>
<dbReference type="Proteomes" id="UP000321408">
    <property type="component" value="Chromosome"/>
</dbReference>
<dbReference type="AlphaFoldDB" id="A0A5B9DCJ9"/>
<dbReference type="GeneID" id="41330244"/>
<dbReference type="EMBL" id="CP042905">
    <property type="protein sequence ID" value="QEE16426.1"/>
    <property type="molecule type" value="Genomic_DNA"/>
</dbReference>
<protein>
    <submittedName>
        <fullName evidence="1">Uncharacterized protein</fullName>
    </submittedName>
</protein>
<dbReference type="RefSeq" id="WP_147663304.1">
    <property type="nucleotide sequence ID" value="NZ_CP042905.2"/>
</dbReference>